<evidence type="ECO:0000313" key="2">
    <source>
        <dbReference type="EMBL" id="KAG5595193.1"/>
    </source>
</evidence>
<protein>
    <submittedName>
        <fullName evidence="2">Uncharacterized protein</fullName>
    </submittedName>
</protein>
<sequence length="225" mass="25540">MACGGDLLRDKQMTSNLGASKEVNLRRSKWKSKRSSTGAMTLKVEDPPSTFPAYEKKIRDDSRLSKDDNSLYVGVEGLRRPIERRGPRAISRRRVFRLKEEGRQLKCQHRNRKSHASKWNSSKIHCSILLHALLQKCRETCEGRFRLVGKQLSLEHSVFATTLVGWCIGLTIDEDLYSTKKGEAPKDKNDQREASADANKAKEKEGGDDVIPYVPVSVSLDKYTY</sequence>
<comment type="caution">
    <text evidence="2">The sequence shown here is derived from an EMBL/GenBank/DDBJ whole genome shotgun (WGS) entry which is preliminary data.</text>
</comment>
<evidence type="ECO:0000313" key="3">
    <source>
        <dbReference type="Proteomes" id="UP000824120"/>
    </source>
</evidence>
<evidence type="ECO:0000256" key="1">
    <source>
        <dbReference type="SAM" id="MobiDB-lite"/>
    </source>
</evidence>
<feature type="compositionally biased region" description="Basic and acidic residues" evidence="1">
    <location>
        <begin position="181"/>
        <end position="207"/>
    </location>
</feature>
<gene>
    <name evidence="2" type="ORF">H5410_036425</name>
</gene>
<dbReference type="EMBL" id="JACXVP010000007">
    <property type="protein sequence ID" value="KAG5595193.1"/>
    <property type="molecule type" value="Genomic_DNA"/>
</dbReference>
<dbReference type="Proteomes" id="UP000824120">
    <property type="component" value="Chromosome 7"/>
</dbReference>
<organism evidence="2 3">
    <name type="scientific">Solanum commersonii</name>
    <name type="common">Commerson's wild potato</name>
    <name type="synonym">Commerson's nightshade</name>
    <dbReference type="NCBI Taxonomy" id="4109"/>
    <lineage>
        <taxon>Eukaryota</taxon>
        <taxon>Viridiplantae</taxon>
        <taxon>Streptophyta</taxon>
        <taxon>Embryophyta</taxon>
        <taxon>Tracheophyta</taxon>
        <taxon>Spermatophyta</taxon>
        <taxon>Magnoliopsida</taxon>
        <taxon>eudicotyledons</taxon>
        <taxon>Gunneridae</taxon>
        <taxon>Pentapetalae</taxon>
        <taxon>asterids</taxon>
        <taxon>lamiids</taxon>
        <taxon>Solanales</taxon>
        <taxon>Solanaceae</taxon>
        <taxon>Solanoideae</taxon>
        <taxon>Solaneae</taxon>
        <taxon>Solanum</taxon>
    </lineage>
</organism>
<feature type="region of interest" description="Disordered" evidence="1">
    <location>
        <begin position="181"/>
        <end position="211"/>
    </location>
</feature>
<dbReference type="AlphaFoldDB" id="A0A9J5Y463"/>
<reference evidence="2 3" key="1">
    <citation type="submission" date="2020-09" db="EMBL/GenBank/DDBJ databases">
        <title>De no assembly of potato wild relative species, Solanum commersonii.</title>
        <authorList>
            <person name="Cho K."/>
        </authorList>
    </citation>
    <scope>NUCLEOTIDE SEQUENCE [LARGE SCALE GENOMIC DNA]</scope>
    <source>
        <strain evidence="2">LZ3.2</strain>
        <tissue evidence="2">Leaf</tissue>
    </source>
</reference>
<keyword evidence="3" id="KW-1185">Reference proteome</keyword>
<accession>A0A9J5Y463</accession>
<proteinExistence type="predicted"/>
<name>A0A9J5Y463_SOLCO</name>
<feature type="region of interest" description="Disordered" evidence="1">
    <location>
        <begin position="28"/>
        <end position="48"/>
    </location>
</feature>